<sequence length="285" mass="31945">MAIYLRLLVFAIAISSLIGGAWAASYNLQCACTTDLCKAQNKTTCDKAAMCFTQYLKRRDGSDPITRGCITSRTSLLCENRRPAVANWPVLVCCKNQFCNEQLPALFVDLVGNVTMSPPVPVPSNAVPADKSPTETEDGTEEVEEEEEESRDEETNANYPSNKQDTNFESNKIYNNPRFLGTIKRPETKITVQHPADRGLTMFHAAILITALAFLFLLFLVGFIILRRQARLFNTPYMAPSSYSKEVHLSHHDHHTAPTRMPLPRGLPVQMARTAYDNKVLHRQP</sequence>
<evidence type="ECO:0000256" key="5">
    <source>
        <dbReference type="SAM" id="Phobius"/>
    </source>
</evidence>
<evidence type="ECO:0000256" key="6">
    <source>
        <dbReference type="SAM" id="SignalP"/>
    </source>
</evidence>
<feature type="signal peptide" evidence="6">
    <location>
        <begin position="1"/>
        <end position="23"/>
    </location>
</feature>
<keyword evidence="5" id="KW-0812">Transmembrane</keyword>
<name>A0AAJ7WIS8_9ACAR</name>
<dbReference type="InterPro" id="IPR000472">
    <property type="entry name" value="Activin_recp"/>
</dbReference>
<evidence type="ECO:0000313" key="9">
    <source>
        <dbReference type="RefSeq" id="XP_028968669.1"/>
    </source>
</evidence>
<feature type="region of interest" description="Disordered" evidence="4">
    <location>
        <begin position="119"/>
        <end position="172"/>
    </location>
</feature>
<keyword evidence="3 5" id="KW-0472">Membrane</keyword>
<dbReference type="KEGG" id="goe:114828492"/>
<dbReference type="InterPro" id="IPR045860">
    <property type="entry name" value="Snake_toxin-like_sf"/>
</dbReference>
<dbReference type="Pfam" id="PF01064">
    <property type="entry name" value="Activin_recp"/>
    <property type="match status" value="1"/>
</dbReference>
<evidence type="ECO:0000256" key="3">
    <source>
        <dbReference type="ARBA" id="ARBA00023136"/>
    </source>
</evidence>
<organism evidence="8 9">
    <name type="scientific">Galendromus occidentalis</name>
    <name type="common">western predatory mite</name>
    <dbReference type="NCBI Taxonomy" id="34638"/>
    <lineage>
        <taxon>Eukaryota</taxon>
        <taxon>Metazoa</taxon>
        <taxon>Ecdysozoa</taxon>
        <taxon>Arthropoda</taxon>
        <taxon>Chelicerata</taxon>
        <taxon>Arachnida</taxon>
        <taxon>Acari</taxon>
        <taxon>Parasitiformes</taxon>
        <taxon>Mesostigmata</taxon>
        <taxon>Gamasina</taxon>
        <taxon>Phytoseioidea</taxon>
        <taxon>Phytoseiidae</taxon>
        <taxon>Typhlodrominae</taxon>
        <taxon>Galendromus</taxon>
    </lineage>
</organism>
<dbReference type="GO" id="GO:0004675">
    <property type="term" value="F:transmembrane receptor protein serine/threonine kinase activity"/>
    <property type="evidence" value="ECO:0007669"/>
    <property type="project" value="InterPro"/>
</dbReference>
<accession>A0AAJ7WIS8</accession>
<proteinExistence type="predicted"/>
<keyword evidence="2 6" id="KW-0732">Signal</keyword>
<protein>
    <submittedName>
        <fullName evidence="9">Uncharacterized protein LOC114828492</fullName>
    </submittedName>
</protein>
<dbReference type="GO" id="GO:0016020">
    <property type="term" value="C:membrane"/>
    <property type="evidence" value="ECO:0007669"/>
    <property type="project" value="UniProtKB-SubCell"/>
</dbReference>
<reference evidence="9" key="1">
    <citation type="submission" date="2025-08" db="UniProtKB">
        <authorList>
            <consortium name="RefSeq"/>
        </authorList>
    </citation>
    <scope>IDENTIFICATION</scope>
</reference>
<dbReference type="RefSeq" id="XP_028968669.1">
    <property type="nucleotide sequence ID" value="XM_029112836.1"/>
</dbReference>
<evidence type="ECO:0000256" key="1">
    <source>
        <dbReference type="ARBA" id="ARBA00004370"/>
    </source>
</evidence>
<gene>
    <name evidence="9" type="primary">LOC114828492</name>
</gene>
<feature type="chain" id="PRO_5042494362" evidence="6">
    <location>
        <begin position="24"/>
        <end position="285"/>
    </location>
</feature>
<dbReference type="Gene3D" id="2.10.60.10">
    <property type="entry name" value="CD59"/>
    <property type="match status" value="1"/>
</dbReference>
<evidence type="ECO:0000256" key="4">
    <source>
        <dbReference type="SAM" id="MobiDB-lite"/>
    </source>
</evidence>
<dbReference type="AlphaFoldDB" id="A0AAJ7WIS8"/>
<keyword evidence="8" id="KW-1185">Reference proteome</keyword>
<feature type="domain" description="Activin types I and II receptor" evidence="7">
    <location>
        <begin position="28"/>
        <end position="102"/>
    </location>
</feature>
<keyword evidence="5" id="KW-1133">Transmembrane helix</keyword>
<comment type="subcellular location">
    <subcellularLocation>
        <location evidence="1">Membrane</location>
    </subcellularLocation>
</comment>
<dbReference type="SUPFAM" id="SSF57302">
    <property type="entry name" value="Snake toxin-like"/>
    <property type="match status" value="1"/>
</dbReference>
<dbReference type="Proteomes" id="UP000694867">
    <property type="component" value="Unplaced"/>
</dbReference>
<dbReference type="GeneID" id="114828492"/>
<feature type="transmembrane region" description="Helical" evidence="5">
    <location>
        <begin position="202"/>
        <end position="226"/>
    </location>
</feature>
<evidence type="ECO:0000259" key="7">
    <source>
        <dbReference type="Pfam" id="PF01064"/>
    </source>
</evidence>
<evidence type="ECO:0000313" key="8">
    <source>
        <dbReference type="Proteomes" id="UP000694867"/>
    </source>
</evidence>
<feature type="compositionally biased region" description="Polar residues" evidence="4">
    <location>
        <begin position="156"/>
        <end position="172"/>
    </location>
</feature>
<evidence type="ECO:0000256" key="2">
    <source>
        <dbReference type="ARBA" id="ARBA00022729"/>
    </source>
</evidence>
<feature type="compositionally biased region" description="Acidic residues" evidence="4">
    <location>
        <begin position="135"/>
        <end position="152"/>
    </location>
</feature>